<dbReference type="SUPFAM" id="SSF53822">
    <property type="entry name" value="Periplasmic binding protein-like I"/>
    <property type="match status" value="1"/>
</dbReference>
<dbReference type="OrthoDB" id="5450279at2"/>
<dbReference type="InterPro" id="IPR028081">
    <property type="entry name" value="Leu-bd"/>
</dbReference>
<dbReference type="Pfam" id="PF13458">
    <property type="entry name" value="Peripla_BP_6"/>
    <property type="match status" value="1"/>
</dbReference>
<keyword evidence="2 4" id="KW-0732">Signal</keyword>
<evidence type="ECO:0000313" key="6">
    <source>
        <dbReference type="EMBL" id="KRR11277.1"/>
    </source>
</evidence>
<dbReference type="PANTHER" id="PTHR30483:SF37">
    <property type="entry name" value="ABC TRANSPORTER SUBSTRATE-BINDING PROTEIN"/>
    <property type="match status" value="1"/>
</dbReference>
<comment type="caution">
    <text evidence="6">The sequence shown here is derived from an EMBL/GenBank/DDBJ whole genome shotgun (WGS) entry which is preliminary data.</text>
</comment>
<evidence type="ECO:0000256" key="4">
    <source>
        <dbReference type="SAM" id="SignalP"/>
    </source>
</evidence>
<feature type="signal peptide" evidence="4">
    <location>
        <begin position="1"/>
        <end position="22"/>
    </location>
</feature>
<dbReference type="AlphaFoldDB" id="A0A0R3M140"/>
<dbReference type="InterPro" id="IPR028082">
    <property type="entry name" value="Peripla_BP_I"/>
</dbReference>
<keyword evidence="3" id="KW-0029">Amino-acid transport</keyword>
<dbReference type="RefSeq" id="WP_057834774.1">
    <property type="nucleotide sequence ID" value="NZ_LLXZ01000049.1"/>
</dbReference>
<comment type="similarity">
    <text evidence="1">Belongs to the leucine-binding protein family.</text>
</comment>
<name>A0A0R3M140_9BRAD</name>
<sequence>MLRRTFNSLMVSVALFSLGAGAAIAEETLKVGVSASKTGPLTAGATAVYWPNMQLWVHDVNQKGGIKVGEKLLKVELVEYDDKSGPEEAVKNIQRLATVDKVDFIVAPYTTGINLAAAPLIARYGYPQLIATGNANELETFVKRWPNSFWLLGKASDMSTGVVGTLKTLRDKGQIGNKVALAHVGEAFGLEMIQSAKPAFKTAGFDIVYETSYPIGTQDLAPIISGAKAAKADAFVAFSYPPDTFALTEQAQIQGLNVDAFYVGVGGALSGYAKRFAKQAEGVLAMGGINPADRAYKDYRERHKQVTGQEPDYWASPVVYASLQILQQAIEKVGSKDRAAVTKAISSGTFDTVIGKVSFNNNMLGRVWTVGQWNNGVLQGVNGLGVDGANAPIKKPAWN</sequence>
<gene>
    <name evidence="6" type="ORF">CQ12_05465</name>
</gene>
<dbReference type="EMBL" id="LLXZ01000049">
    <property type="protein sequence ID" value="KRR11277.1"/>
    <property type="molecule type" value="Genomic_DNA"/>
</dbReference>
<dbReference type="Proteomes" id="UP000050863">
    <property type="component" value="Unassembled WGS sequence"/>
</dbReference>
<evidence type="ECO:0000313" key="7">
    <source>
        <dbReference type="Proteomes" id="UP000050863"/>
    </source>
</evidence>
<dbReference type="Gene3D" id="3.40.50.2300">
    <property type="match status" value="2"/>
</dbReference>
<keyword evidence="3" id="KW-0813">Transport</keyword>
<accession>A0A0R3M140</accession>
<organism evidence="6 7">
    <name type="scientific">Bradyrhizobium jicamae</name>
    <dbReference type="NCBI Taxonomy" id="280332"/>
    <lineage>
        <taxon>Bacteria</taxon>
        <taxon>Pseudomonadati</taxon>
        <taxon>Pseudomonadota</taxon>
        <taxon>Alphaproteobacteria</taxon>
        <taxon>Hyphomicrobiales</taxon>
        <taxon>Nitrobacteraceae</taxon>
        <taxon>Bradyrhizobium</taxon>
    </lineage>
</organism>
<evidence type="ECO:0000259" key="5">
    <source>
        <dbReference type="Pfam" id="PF13458"/>
    </source>
</evidence>
<evidence type="ECO:0000256" key="2">
    <source>
        <dbReference type="ARBA" id="ARBA00022729"/>
    </source>
</evidence>
<keyword evidence="7" id="KW-1185">Reference proteome</keyword>
<protein>
    <submittedName>
        <fullName evidence="6">Branched-chain amino acid ABC transporter substrate-binding protein</fullName>
    </submittedName>
</protein>
<feature type="chain" id="PRO_5006443552" evidence="4">
    <location>
        <begin position="23"/>
        <end position="399"/>
    </location>
</feature>
<feature type="domain" description="Leucine-binding protein" evidence="5">
    <location>
        <begin position="28"/>
        <end position="375"/>
    </location>
</feature>
<dbReference type="InterPro" id="IPR051010">
    <property type="entry name" value="BCAA_transport"/>
</dbReference>
<dbReference type="GO" id="GO:0006865">
    <property type="term" value="P:amino acid transport"/>
    <property type="evidence" value="ECO:0007669"/>
    <property type="project" value="UniProtKB-KW"/>
</dbReference>
<dbReference type="STRING" id="280332.CQ12_05465"/>
<evidence type="ECO:0000256" key="1">
    <source>
        <dbReference type="ARBA" id="ARBA00010062"/>
    </source>
</evidence>
<dbReference type="PANTHER" id="PTHR30483">
    <property type="entry name" value="LEUCINE-SPECIFIC-BINDING PROTEIN"/>
    <property type="match status" value="1"/>
</dbReference>
<proteinExistence type="inferred from homology"/>
<dbReference type="CDD" id="cd06338">
    <property type="entry name" value="PBP1_ABC_ligand_binding-like"/>
    <property type="match status" value="1"/>
</dbReference>
<reference evidence="6 7" key="1">
    <citation type="submission" date="2014-03" db="EMBL/GenBank/DDBJ databases">
        <title>Bradyrhizobium valentinum sp. nov., isolated from effective nodules of Lupinus mariae-josephae, a lupine endemic of basic-lime soils in Eastern Spain.</title>
        <authorList>
            <person name="Duran D."/>
            <person name="Rey L."/>
            <person name="Navarro A."/>
            <person name="Busquets A."/>
            <person name="Imperial J."/>
            <person name="Ruiz-Argueso T."/>
        </authorList>
    </citation>
    <scope>NUCLEOTIDE SEQUENCE [LARGE SCALE GENOMIC DNA]</scope>
    <source>
        <strain evidence="6 7">PAC68</strain>
    </source>
</reference>
<evidence type="ECO:0000256" key="3">
    <source>
        <dbReference type="ARBA" id="ARBA00022970"/>
    </source>
</evidence>